<evidence type="ECO:0000313" key="2">
    <source>
        <dbReference type="Proteomes" id="UP000654918"/>
    </source>
</evidence>
<protein>
    <submittedName>
        <fullName evidence="1">Uncharacterized protein</fullName>
    </submittedName>
</protein>
<gene>
    <name evidence="1" type="ORF">CPLU01_12516</name>
</gene>
<dbReference type="AlphaFoldDB" id="A0A8H6JXN6"/>
<organism evidence="1 2">
    <name type="scientific">Colletotrichum plurivorum</name>
    <dbReference type="NCBI Taxonomy" id="2175906"/>
    <lineage>
        <taxon>Eukaryota</taxon>
        <taxon>Fungi</taxon>
        <taxon>Dikarya</taxon>
        <taxon>Ascomycota</taxon>
        <taxon>Pezizomycotina</taxon>
        <taxon>Sordariomycetes</taxon>
        <taxon>Hypocreomycetidae</taxon>
        <taxon>Glomerellales</taxon>
        <taxon>Glomerellaceae</taxon>
        <taxon>Colletotrichum</taxon>
        <taxon>Colletotrichum orchidearum species complex</taxon>
    </lineage>
</organism>
<sequence>LQLPTPANPPATHISTPHLTSANFKTVGGPPIRTVHGYLVDGSSLTGAALASLATTLARHEPYRPPLKRRRLVFPGGRGKGHAESLRILPPGIVDSPGHRGTIAGRFGSVQQLPWTEQLATWNVPSHWDSSLRGPFPFPLPLLPSSPRPLGPSAAVLPSQRLDATLRALDDGVPGEAC</sequence>
<keyword evidence="2" id="KW-1185">Reference proteome</keyword>
<feature type="non-terminal residue" evidence="1">
    <location>
        <position position="1"/>
    </location>
</feature>
<proteinExistence type="predicted"/>
<comment type="caution">
    <text evidence="1">The sequence shown here is derived from an EMBL/GenBank/DDBJ whole genome shotgun (WGS) entry which is preliminary data.</text>
</comment>
<dbReference type="EMBL" id="WIGO01000261">
    <property type="protein sequence ID" value="KAF6821382.1"/>
    <property type="molecule type" value="Genomic_DNA"/>
</dbReference>
<accession>A0A8H6JXN6</accession>
<name>A0A8H6JXN6_9PEZI</name>
<evidence type="ECO:0000313" key="1">
    <source>
        <dbReference type="EMBL" id="KAF6821382.1"/>
    </source>
</evidence>
<reference evidence="1" key="1">
    <citation type="journal article" date="2020" name="Phytopathology">
        <title>Genome Sequence Resources of Colletotrichum truncatum, C. plurivorum, C. musicola, and C. sojae: Four Species Pathogenic to Soybean (Glycine max).</title>
        <authorList>
            <person name="Rogerio F."/>
            <person name="Boufleur T.R."/>
            <person name="Ciampi-Guillardi M."/>
            <person name="Sukno S.A."/>
            <person name="Thon M.R."/>
            <person name="Massola Junior N.S."/>
            <person name="Baroncelli R."/>
        </authorList>
    </citation>
    <scope>NUCLEOTIDE SEQUENCE</scope>
    <source>
        <strain evidence="1">LFN00145</strain>
    </source>
</reference>
<dbReference type="Proteomes" id="UP000654918">
    <property type="component" value="Unassembled WGS sequence"/>
</dbReference>